<comment type="similarity">
    <text evidence="1">Belongs to the DSD1 family.</text>
</comment>
<accession>A0ABU0YS30</accession>
<feature type="domain" description="D-serine dehydratase-like" evidence="3">
    <location>
        <begin position="271"/>
        <end position="371"/>
    </location>
</feature>
<dbReference type="Gene3D" id="2.40.37.20">
    <property type="entry name" value="D-serine dehydratase-like domain"/>
    <property type="match status" value="1"/>
</dbReference>
<dbReference type="InterPro" id="IPR001608">
    <property type="entry name" value="Ala_racemase_N"/>
</dbReference>
<name>A0ABU0YS30_9PROT</name>
<dbReference type="Pfam" id="PF14031">
    <property type="entry name" value="D-ser_dehydrat"/>
    <property type="match status" value="1"/>
</dbReference>
<keyword evidence="4" id="KW-0413">Isomerase</keyword>
<dbReference type="EMBL" id="JAUYVI010000007">
    <property type="protein sequence ID" value="MDQ7250518.1"/>
    <property type="molecule type" value="Genomic_DNA"/>
</dbReference>
<organism evidence="4 5">
    <name type="scientific">Dongia sedimenti</name>
    <dbReference type="NCBI Taxonomy" id="3064282"/>
    <lineage>
        <taxon>Bacteria</taxon>
        <taxon>Pseudomonadati</taxon>
        <taxon>Pseudomonadota</taxon>
        <taxon>Alphaproteobacteria</taxon>
        <taxon>Rhodospirillales</taxon>
        <taxon>Dongiaceae</taxon>
        <taxon>Dongia</taxon>
    </lineage>
</organism>
<proteinExistence type="inferred from homology"/>
<protein>
    <submittedName>
        <fullName evidence="4">Alanine racemase</fullName>
        <ecNumber evidence="4">5.1.1.1</ecNumber>
    </submittedName>
</protein>
<gene>
    <name evidence="4" type="ORF">Q8A70_22705</name>
</gene>
<evidence type="ECO:0000259" key="3">
    <source>
        <dbReference type="SMART" id="SM01119"/>
    </source>
</evidence>
<dbReference type="EC" id="5.1.1.1" evidence="4"/>
<dbReference type="SUPFAM" id="SSF51419">
    <property type="entry name" value="PLP-binding barrel"/>
    <property type="match status" value="1"/>
</dbReference>
<dbReference type="SMART" id="SM01119">
    <property type="entry name" value="D-ser_dehydrat"/>
    <property type="match status" value="1"/>
</dbReference>
<sequence length="386" mass="41246">MSTAILKRCPVPIDQRKPPHRPTPFAYLDTARLGRNLERMQTIADRHGVALRPHIKTHKSVEIARLQLSLGAIGVTASKPSEALPFIRAGAPSLLLAFPVVEPERLRDLLTVAAEHEVALTFVLDSRAGADALAEAARRASQLLKVHIKIDVGLGRVGVSPTSEALTSLAEAVARNPRLRLSGLISHAGHGYGATGASMLTEIARQERVLMLEAQERLASLGLPLRLTVGSTPTVLATEDFSGIDEIRPGNYALFDLTAERLGVATEDEIALCVIATVVSQNDQHYIIDAGSKALTSDLGPHSSGGLAGYGRVLIADDQDTGTRLSVSRLSEEHGFVPRENTDFPIGTRLLVLPNHSCPVVNLYDRLVVGDKPATDLVISARGALS</sequence>
<evidence type="ECO:0000256" key="1">
    <source>
        <dbReference type="ARBA" id="ARBA00005323"/>
    </source>
</evidence>
<dbReference type="PANTHER" id="PTHR28004">
    <property type="entry name" value="ZGC:162816-RELATED"/>
    <property type="match status" value="1"/>
</dbReference>
<dbReference type="InterPro" id="IPR051466">
    <property type="entry name" value="D-amino_acid_metab_enzyme"/>
</dbReference>
<dbReference type="Gene3D" id="3.20.20.10">
    <property type="entry name" value="Alanine racemase"/>
    <property type="match status" value="1"/>
</dbReference>
<dbReference type="PANTHER" id="PTHR28004:SF2">
    <property type="entry name" value="D-SERINE DEHYDRATASE"/>
    <property type="match status" value="1"/>
</dbReference>
<dbReference type="InterPro" id="IPR029066">
    <property type="entry name" value="PLP-binding_barrel"/>
</dbReference>
<keyword evidence="5" id="KW-1185">Reference proteome</keyword>
<evidence type="ECO:0000313" key="5">
    <source>
        <dbReference type="Proteomes" id="UP001230156"/>
    </source>
</evidence>
<dbReference type="GO" id="GO:0008784">
    <property type="term" value="F:alanine racemase activity"/>
    <property type="evidence" value="ECO:0007669"/>
    <property type="project" value="UniProtKB-EC"/>
</dbReference>
<dbReference type="InterPro" id="IPR026956">
    <property type="entry name" value="D-ser_dehydrat-like_dom"/>
</dbReference>
<dbReference type="Proteomes" id="UP001230156">
    <property type="component" value="Unassembled WGS sequence"/>
</dbReference>
<evidence type="ECO:0000256" key="2">
    <source>
        <dbReference type="ARBA" id="ARBA00023239"/>
    </source>
</evidence>
<reference evidence="5" key="1">
    <citation type="submission" date="2023-08" db="EMBL/GenBank/DDBJ databases">
        <title>Rhodospirillaceae gen. nov., a novel taxon isolated from the Yangtze River Yuezi River estuary sludge.</title>
        <authorList>
            <person name="Ruan L."/>
        </authorList>
    </citation>
    <scope>NUCLEOTIDE SEQUENCE [LARGE SCALE GENOMIC DNA]</scope>
    <source>
        <strain evidence="5">R-7</strain>
    </source>
</reference>
<dbReference type="RefSeq" id="WP_379959892.1">
    <property type="nucleotide sequence ID" value="NZ_JAUYVI010000007.1"/>
</dbReference>
<comment type="caution">
    <text evidence="4">The sequence shown here is derived from an EMBL/GenBank/DDBJ whole genome shotgun (WGS) entry which is preliminary data.</text>
</comment>
<dbReference type="Pfam" id="PF01168">
    <property type="entry name" value="Ala_racemase_N"/>
    <property type="match status" value="1"/>
</dbReference>
<keyword evidence="2" id="KW-0456">Lyase</keyword>
<evidence type="ECO:0000313" key="4">
    <source>
        <dbReference type="EMBL" id="MDQ7250518.1"/>
    </source>
</evidence>
<dbReference type="InterPro" id="IPR042208">
    <property type="entry name" value="D-ser_dehydrat-like_sf"/>
</dbReference>